<protein>
    <submittedName>
        <fullName evidence="4">Glycosyl transferase</fullName>
    </submittedName>
</protein>
<comment type="caution">
    <text evidence="4">The sequence shown here is derived from an EMBL/GenBank/DDBJ whole genome shotgun (WGS) entry which is preliminary data.</text>
</comment>
<dbReference type="PANTHER" id="PTHR22916:SF51">
    <property type="entry name" value="GLYCOSYLTRANSFERASE EPSH-RELATED"/>
    <property type="match status" value="1"/>
</dbReference>
<gene>
    <name evidence="4" type="ORF">G1C95_2419</name>
</gene>
<proteinExistence type="predicted"/>
<dbReference type="Pfam" id="PF00535">
    <property type="entry name" value="Glycos_transf_2"/>
    <property type="match status" value="1"/>
</dbReference>
<evidence type="ECO:0000313" key="5">
    <source>
        <dbReference type="Proteomes" id="UP000532194"/>
    </source>
</evidence>
<reference evidence="4 5" key="1">
    <citation type="submission" date="2020-02" db="EMBL/GenBank/DDBJ databases">
        <title>Characterization of phylogenetic diversity of novel bifidobacterial species isolated in Czech ZOOs.</title>
        <authorList>
            <person name="Lugli G.A."/>
            <person name="Vera N.B."/>
            <person name="Ventura M."/>
        </authorList>
    </citation>
    <scope>NUCLEOTIDE SEQUENCE [LARGE SCALE GENOMIC DNA]</scope>
    <source>
        <strain evidence="4 5">DSM 109957</strain>
    </source>
</reference>
<dbReference type="Gene3D" id="3.90.550.10">
    <property type="entry name" value="Spore Coat Polysaccharide Biosynthesis Protein SpsA, Chain A"/>
    <property type="match status" value="1"/>
</dbReference>
<dbReference type="SUPFAM" id="SSF53448">
    <property type="entry name" value="Nucleotide-diphospho-sugar transferases"/>
    <property type="match status" value="1"/>
</dbReference>
<organism evidence="4 5">
    <name type="scientific">Bifidobacterium oedipodis</name>
    <dbReference type="NCBI Taxonomy" id="2675322"/>
    <lineage>
        <taxon>Bacteria</taxon>
        <taxon>Bacillati</taxon>
        <taxon>Actinomycetota</taxon>
        <taxon>Actinomycetes</taxon>
        <taxon>Bifidobacteriales</taxon>
        <taxon>Bifidobacteriaceae</taxon>
        <taxon>Bifidobacterium</taxon>
    </lineage>
</organism>
<dbReference type="InterPro" id="IPR029044">
    <property type="entry name" value="Nucleotide-diphossugar_trans"/>
</dbReference>
<feature type="domain" description="Glycosyltransferase 2-like" evidence="3">
    <location>
        <begin position="6"/>
        <end position="132"/>
    </location>
</feature>
<dbReference type="InterPro" id="IPR001173">
    <property type="entry name" value="Glyco_trans_2-like"/>
</dbReference>
<evidence type="ECO:0000259" key="3">
    <source>
        <dbReference type="Pfam" id="PF00535"/>
    </source>
</evidence>
<keyword evidence="1" id="KW-0328">Glycosyltransferase</keyword>
<evidence type="ECO:0000313" key="4">
    <source>
        <dbReference type="EMBL" id="NMM95231.1"/>
    </source>
</evidence>
<dbReference type="CDD" id="cd00761">
    <property type="entry name" value="Glyco_tranf_GTA_type"/>
    <property type="match status" value="1"/>
</dbReference>
<name>A0A7Y0ETT2_9BIFI</name>
<accession>A0A7Y0ETT2</accession>
<dbReference type="EMBL" id="JAAIII010000011">
    <property type="protein sequence ID" value="NMM95231.1"/>
    <property type="molecule type" value="Genomic_DNA"/>
</dbReference>
<dbReference type="Proteomes" id="UP000532194">
    <property type="component" value="Unassembled WGS sequence"/>
</dbReference>
<evidence type="ECO:0000256" key="1">
    <source>
        <dbReference type="ARBA" id="ARBA00022676"/>
    </source>
</evidence>
<dbReference type="PANTHER" id="PTHR22916">
    <property type="entry name" value="GLYCOSYLTRANSFERASE"/>
    <property type="match status" value="1"/>
</dbReference>
<dbReference type="GO" id="GO:0016757">
    <property type="term" value="F:glycosyltransferase activity"/>
    <property type="evidence" value="ECO:0007669"/>
    <property type="project" value="UniProtKB-KW"/>
</dbReference>
<keyword evidence="5" id="KW-1185">Reference proteome</keyword>
<keyword evidence="2 4" id="KW-0808">Transferase</keyword>
<evidence type="ECO:0000256" key="2">
    <source>
        <dbReference type="ARBA" id="ARBA00022679"/>
    </source>
</evidence>
<dbReference type="RefSeq" id="WP_169173226.1">
    <property type="nucleotide sequence ID" value="NZ_JAAIII010000011.1"/>
</dbReference>
<sequence>MRPKVSIVVPMYNVERYLRPCVDSLLGQTLQDIEILLVDDGSPDRCGAIADEYAVKDPRVNVFHQENAGLGPARNTGIEHARGEYVGFVDSDDWVDTEMFANLYTAATQHDADIVVGGHRDMVNGHVRITKRHPLANTVLSGSDEIMPVRNKLFGHSLEDTTVESFPMRVWTTIYRNSMLQDKRLRFEEILSEDTIFNLSAYREASIIVFTDNTNYCYRMDNQPSIMRSFSPDKLIRYETFITRLWQLAEQEQIDHDECLIRVKRTAIDYCRLYAGLVVDGNVSIPSKLRYLHQLTDSELCVRYSASYPLKKLPRQQRMFHQALLHGREWEVLLLMQARQVLKKKVWK</sequence>
<dbReference type="AlphaFoldDB" id="A0A7Y0ETT2"/>